<keyword evidence="2" id="KW-1185">Reference proteome</keyword>
<comment type="caution">
    <text evidence="1">The sequence shown here is derived from an EMBL/GenBank/DDBJ whole genome shotgun (WGS) entry which is preliminary data.</text>
</comment>
<name>A0ABW8MWF3_9BURK</name>
<dbReference type="EC" id="1.17.1.9" evidence="1"/>
<dbReference type="Proteomes" id="UP001620514">
    <property type="component" value="Unassembled WGS sequence"/>
</dbReference>
<dbReference type="InterPro" id="IPR021074">
    <property type="entry name" value="Formate_DH_dsu"/>
</dbReference>
<sequence length="83" mass="9126">MDVNSLVEMANQIGQFFDSMPDRAEAVDGVADHIHRFWAPRMRIALLNGLDDPCIASELEPIVLEALTKHRVALTPAAENLAS</sequence>
<evidence type="ECO:0000313" key="2">
    <source>
        <dbReference type="Proteomes" id="UP001620514"/>
    </source>
</evidence>
<proteinExistence type="predicted"/>
<dbReference type="EMBL" id="JBIYDN010000042">
    <property type="protein sequence ID" value="MFK4448055.1"/>
    <property type="molecule type" value="Genomic_DNA"/>
</dbReference>
<organism evidence="1 2">
    <name type="scientific">Caballeronia udeis</name>
    <dbReference type="NCBI Taxonomy" id="1232866"/>
    <lineage>
        <taxon>Bacteria</taxon>
        <taxon>Pseudomonadati</taxon>
        <taxon>Pseudomonadota</taxon>
        <taxon>Betaproteobacteria</taxon>
        <taxon>Burkholderiales</taxon>
        <taxon>Burkholderiaceae</taxon>
        <taxon>Caballeronia</taxon>
    </lineage>
</organism>
<evidence type="ECO:0000313" key="1">
    <source>
        <dbReference type="EMBL" id="MFK4448055.1"/>
    </source>
</evidence>
<accession>A0ABW8MWF3</accession>
<dbReference type="Pfam" id="PF11390">
    <property type="entry name" value="FdsD"/>
    <property type="match status" value="1"/>
</dbReference>
<reference evidence="1 2" key="1">
    <citation type="submission" date="2024-11" db="EMBL/GenBank/DDBJ databases">
        <title>Using genomics to understand microbial adaptation to soil warming.</title>
        <authorList>
            <person name="Deangelis K.M. PhD."/>
        </authorList>
    </citation>
    <scope>NUCLEOTIDE SEQUENCE [LARGE SCALE GENOMIC DNA]</scope>
    <source>
        <strain evidence="1 2">GAS97</strain>
    </source>
</reference>
<dbReference type="GO" id="GO:0008863">
    <property type="term" value="F:formate dehydrogenase (NAD+) activity"/>
    <property type="evidence" value="ECO:0007669"/>
    <property type="project" value="UniProtKB-EC"/>
</dbReference>
<dbReference type="RefSeq" id="WP_404614074.1">
    <property type="nucleotide sequence ID" value="NZ_JBIYDN010000042.1"/>
</dbReference>
<keyword evidence="1" id="KW-0560">Oxidoreductase</keyword>
<protein>
    <submittedName>
        <fullName evidence="1">Formate dehydrogenase subunit delta</fullName>
        <ecNumber evidence="1">1.17.1.9</ecNumber>
    </submittedName>
</protein>
<gene>
    <name evidence="1" type="ORF">ABH943_008098</name>
</gene>